<proteinExistence type="inferred from homology"/>
<evidence type="ECO:0000313" key="10">
    <source>
        <dbReference type="RefSeq" id="XP_030516891.2"/>
    </source>
</evidence>
<keyword evidence="6" id="KW-0539">Nucleus</keyword>
<evidence type="ECO:0000256" key="6">
    <source>
        <dbReference type="ARBA" id="ARBA00023242"/>
    </source>
</evidence>
<evidence type="ECO:0000256" key="4">
    <source>
        <dbReference type="ARBA" id="ARBA00023054"/>
    </source>
</evidence>
<feature type="region of interest" description="Disordered" evidence="7">
    <location>
        <begin position="256"/>
        <end position="276"/>
    </location>
</feature>
<keyword evidence="3" id="KW-0805">Transcription regulation</keyword>
<dbReference type="GO" id="GO:0003677">
    <property type="term" value="F:DNA binding"/>
    <property type="evidence" value="ECO:0007669"/>
    <property type="project" value="InterPro"/>
</dbReference>
<feature type="domain" description="HTH myb-type" evidence="8">
    <location>
        <begin position="43"/>
        <end position="103"/>
    </location>
</feature>
<dbReference type="InterPro" id="IPR025756">
    <property type="entry name" value="Myb_CC_LHEQLE"/>
</dbReference>
<dbReference type="GO" id="GO:0005634">
    <property type="term" value="C:nucleus"/>
    <property type="evidence" value="ECO:0007669"/>
    <property type="project" value="UniProtKB-SubCell"/>
</dbReference>
<comment type="subcellular location">
    <subcellularLocation>
        <location evidence="1">Nucleus</location>
    </subcellularLocation>
</comment>
<dbReference type="InterPro" id="IPR001005">
    <property type="entry name" value="SANT/Myb"/>
</dbReference>
<evidence type="ECO:0000256" key="3">
    <source>
        <dbReference type="ARBA" id="ARBA00023015"/>
    </source>
</evidence>
<feature type="compositionally biased region" description="Basic and acidic residues" evidence="7">
    <location>
        <begin position="360"/>
        <end position="379"/>
    </location>
</feature>
<dbReference type="Pfam" id="PF00249">
    <property type="entry name" value="Myb_DNA-binding"/>
    <property type="match status" value="1"/>
</dbReference>
<evidence type="ECO:0000256" key="1">
    <source>
        <dbReference type="ARBA" id="ARBA00004123"/>
    </source>
</evidence>
<reference evidence="10" key="1">
    <citation type="submission" date="2025-08" db="UniProtKB">
        <authorList>
            <consortium name="RefSeq"/>
        </authorList>
    </citation>
    <scope>IDENTIFICATION</scope>
    <source>
        <tissue evidence="10">Leaf</tissue>
    </source>
</reference>
<dbReference type="Pfam" id="PF14379">
    <property type="entry name" value="Myb_CC_LHEQLE"/>
    <property type="match status" value="1"/>
</dbReference>
<keyword evidence="9" id="KW-1185">Reference proteome</keyword>
<feature type="compositionally biased region" description="Polar residues" evidence="7">
    <location>
        <begin position="312"/>
        <end position="321"/>
    </location>
</feature>
<dbReference type="NCBIfam" id="TIGR01557">
    <property type="entry name" value="myb_SHAQKYF"/>
    <property type="match status" value="1"/>
</dbReference>
<name>A0A8B8N3B4_9MYRT</name>
<feature type="region of interest" description="Disordered" evidence="7">
    <location>
        <begin position="312"/>
        <end position="387"/>
    </location>
</feature>
<accession>A0A8B8N3B4</accession>
<dbReference type="PANTHER" id="PTHR31499:SF2">
    <property type="entry name" value="MYB-RELATED PROTEIN 2"/>
    <property type="match status" value="1"/>
</dbReference>
<dbReference type="InterPro" id="IPR017930">
    <property type="entry name" value="Myb_dom"/>
</dbReference>
<dbReference type="Proteomes" id="UP000827889">
    <property type="component" value="Chromosome 10"/>
</dbReference>
<dbReference type="InterPro" id="IPR006447">
    <property type="entry name" value="Myb_dom_plants"/>
</dbReference>
<dbReference type="PROSITE" id="PS51294">
    <property type="entry name" value="HTH_MYB"/>
    <property type="match status" value="1"/>
</dbReference>
<organism evidence="9 10">
    <name type="scientific">Rhodamnia argentea</name>
    <dbReference type="NCBI Taxonomy" id="178133"/>
    <lineage>
        <taxon>Eukaryota</taxon>
        <taxon>Viridiplantae</taxon>
        <taxon>Streptophyta</taxon>
        <taxon>Embryophyta</taxon>
        <taxon>Tracheophyta</taxon>
        <taxon>Spermatophyta</taxon>
        <taxon>Magnoliopsida</taxon>
        <taxon>eudicotyledons</taxon>
        <taxon>Gunneridae</taxon>
        <taxon>Pentapetalae</taxon>
        <taxon>rosids</taxon>
        <taxon>malvids</taxon>
        <taxon>Myrtales</taxon>
        <taxon>Myrtaceae</taxon>
        <taxon>Myrtoideae</taxon>
        <taxon>Myrteae</taxon>
        <taxon>Australasian group</taxon>
        <taxon>Rhodamnia</taxon>
    </lineage>
</organism>
<dbReference type="KEGG" id="rarg:115730412"/>
<feature type="compositionally biased region" description="Basic and acidic residues" evidence="7">
    <location>
        <begin position="256"/>
        <end position="271"/>
    </location>
</feature>
<comment type="similarity">
    <text evidence="2">Belongs to the MYB-CC family.</text>
</comment>
<evidence type="ECO:0000256" key="7">
    <source>
        <dbReference type="SAM" id="MobiDB-lite"/>
    </source>
</evidence>
<gene>
    <name evidence="10" type="primary">LOC115730412</name>
</gene>
<feature type="compositionally biased region" description="Basic and acidic residues" evidence="7">
    <location>
        <begin position="340"/>
        <end position="349"/>
    </location>
</feature>
<dbReference type="Gene3D" id="1.10.10.60">
    <property type="entry name" value="Homeodomain-like"/>
    <property type="match status" value="1"/>
</dbReference>
<dbReference type="InterPro" id="IPR046955">
    <property type="entry name" value="PHR1-like"/>
</dbReference>
<evidence type="ECO:0000256" key="2">
    <source>
        <dbReference type="ARBA" id="ARBA00006783"/>
    </source>
</evidence>
<dbReference type="AlphaFoldDB" id="A0A8B8N3B4"/>
<sequence>MHNHSLYGGKNFHPSSRMSILSERHLLLQAANGPGDSGLILSTDAKPRLKWTADLHKRFVEAVHQLGGADKATPKSILKVMGIPGLTLYHLKSHLQKYRLSKNLHGQATNGTNRAVAEVKVSEANGPHMNNSSTGIQVNKNLHISEAFQVQIEVQRRLHEQMEVQRHMQLHIEAQGKYLQAVLEKAQETLGRHDLGSVGLEAAKNQLCELVSKVSADSLSSAFPDLINLHLHQMQMNQNTDCSFDSCLTCERPQKDREVDVDGSRSRDHHPNPFLLSSDIADHCKTGQTVREDTGERVKVAICDLSTNCGYRSSSEATNGGVNEKIKLTSPGRTSDGETDSTKAEREGLSLDCGHSGPRSKLDLNARDEGRDASSRRQIDLNGFGWS</sequence>
<keyword evidence="5" id="KW-0804">Transcription</keyword>
<dbReference type="SUPFAM" id="SSF46689">
    <property type="entry name" value="Homeodomain-like"/>
    <property type="match status" value="1"/>
</dbReference>
<dbReference type="PANTHER" id="PTHR31499">
    <property type="entry name" value="MYB FAMILY TRANSCRIPTION FACTOR PHL11"/>
    <property type="match status" value="1"/>
</dbReference>
<evidence type="ECO:0000313" key="9">
    <source>
        <dbReference type="Proteomes" id="UP000827889"/>
    </source>
</evidence>
<evidence type="ECO:0000256" key="5">
    <source>
        <dbReference type="ARBA" id="ARBA00023163"/>
    </source>
</evidence>
<dbReference type="InterPro" id="IPR009057">
    <property type="entry name" value="Homeodomain-like_sf"/>
</dbReference>
<evidence type="ECO:0000259" key="8">
    <source>
        <dbReference type="PROSITE" id="PS51294"/>
    </source>
</evidence>
<dbReference type="GeneID" id="115730412"/>
<keyword evidence="4" id="KW-0175">Coiled coil</keyword>
<protein>
    <submittedName>
        <fullName evidence="10">Myb-related protein 2</fullName>
    </submittedName>
</protein>
<dbReference type="RefSeq" id="XP_030516891.2">
    <property type="nucleotide sequence ID" value="XM_030661031.2"/>
</dbReference>
<dbReference type="GO" id="GO:0003700">
    <property type="term" value="F:DNA-binding transcription factor activity"/>
    <property type="evidence" value="ECO:0007669"/>
    <property type="project" value="InterPro"/>
</dbReference>